<dbReference type="PANTHER" id="PTHR43163">
    <property type="entry name" value="DIPEPTIDE TRANSPORT SYSTEM PERMEASE PROTEIN DPPB-RELATED"/>
    <property type="match status" value="1"/>
</dbReference>
<feature type="transmembrane region" description="Helical" evidence="7">
    <location>
        <begin position="284"/>
        <end position="310"/>
    </location>
</feature>
<dbReference type="InterPro" id="IPR000515">
    <property type="entry name" value="MetI-like"/>
</dbReference>
<feature type="domain" description="ABC transmembrane type-1" evidence="8">
    <location>
        <begin position="106"/>
        <end position="307"/>
    </location>
</feature>
<name>A0A073IH30_9RHOB</name>
<comment type="similarity">
    <text evidence="7">Belongs to the binding-protein-dependent transport system permease family.</text>
</comment>
<dbReference type="Pfam" id="PF00528">
    <property type="entry name" value="BPD_transp_1"/>
    <property type="match status" value="1"/>
</dbReference>
<dbReference type="PROSITE" id="PS50928">
    <property type="entry name" value="ABC_TM1"/>
    <property type="match status" value="1"/>
</dbReference>
<feature type="transmembrane region" description="Helical" evidence="7">
    <location>
        <begin position="145"/>
        <end position="168"/>
    </location>
</feature>
<organism evidence="9 10">
    <name type="scientific">Sulfitobacter donghicola DSW-25 = KCTC 12864 = JCM 14565</name>
    <dbReference type="NCBI Taxonomy" id="1300350"/>
    <lineage>
        <taxon>Bacteria</taxon>
        <taxon>Pseudomonadati</taxon>
        <taxon>Pseudomonadota</taxon>
        <taxon>Alphaproteobacteria</taxon>
        <taxon>Rhodobacterales</taxon>
        <taxon>Roseobacteraceae</taxon>
        <taxon>Sulfitobacter</taxon>
    </lineage>
</organism>
<feature type="transmembrane region" description="Helical" evidence="7">
    <location>
        <begin position="180"/>
        <end position="200"/>
    </location>
</feature>
<evidence type="ECO:0000259" key="8">
    <source>
        <dbReference type="PROSITE" id="PS50928"/>
    </source>
</evidence>
<dbReference type="AlphaFoldDB" id="A0A073IH30"/>
<comment type="subcellular location">
    <subcellularLocation>
        <location evidence="1 7">Cell membrane</location>
        <topology evidence="1 7">Multi-pass membrane protein</topology>
    </subcellularLocation>
</comment>
<dbReference type="EMBL" id="JAMC01000004">
    <property type="protein sequence ID" value="KEJ89064.1"/>
    <property type="molecule type" value="Genomic_DNA"/>
</dbReference>
<comment type="caution">
    <text evidence="9">The sequence shown here is derived from an EMBL/GenBank/DDBJ whole genome shotgun (WGS) entry which is preliminary data.</text>
</comment>
<evidence type="ECO:0000256" key="2">
    <source>
        <dbReference type="ARBA" id="ARBA00022448"/>
    </source>
</evidence>
<dbReference type="SUPFAM" id="SSF161098">
    <property type="entry name" value="MetI-like"/>
    <property type="match status" value="1"/>
</dbReference>
<keyword evidence="10" id="KW-1185">Reference proteome</keyword>
<protein>
    <submittedName>
        <fullName evidence="9">Glutathione ABC transporter permease</fullName>
    </submittedName>
</protein>
<keyword evidence="2 7" id="KW-0813">Transport</keyword>
<proteinExistence type="inferred from homology"/>
<reference evidence="9 10" key="1">
    <citation type="submission" date="2014-01" db="EMBL/GenBank/DDBJ databases">
        <title>Sulfitobacter donghicola JCM 14565 Genome Sequencing.</title>
        <authorList>
            <person name="Lai Q."/>
            <person name="Hong Z."/>
        </authorList>
    </citation>
    <scope>NUCLEOTIDE SEQUENCE [LARGE SCALE GENOMIC DNA]</scope>
    <source>
        <strain evidence="9 10">JCM 14565</strain>
    </source>
</reference>
<feature type="transmembrane region" description="Helical" evidence="7">
    <location>
        <begin position="110"/>
        <end position="133"/>
    </location>
</feature>
<evidence type="ECO:0000313" key="9">
    <source>
        <dbReference type="EMBL" id="KEJ89064.1"/>
    </source>
</evidence>
<dbReference type="GO" id="GO:0005886">
    <property type="term" value="C:plasma membrane"/>
    <property type="evidence" value="ECO:0007669"/>
    <property type="project" value="UniProtKB-SubCell"/>
</dbReference>
<feature type="transmembrane region" description="Helical" evidence="7">
    <location>
        <begin position="238"/>
        <end position="264"/>
    </location>
</feature>
<dbReference type="Gene3D" id="1.10.3720.10">
    <property type="entry name" value="MetI-like"/>
    <property type="match status" value="1"/>
</dbReference>
<dbReference type="eggNOG" id="COG0601">
    <property type="taxonomic scope" value="Bacteria"/>
</dbReference>
<keyword evidence="6 7" id="KW-0472">Membrane</keyword>
<gene>
    <name evidence="9" type="ORF">DSW25_12610</name>
</gene>
<evidence type="ECO:0000313" key="10">
    <source>
        <dbReference type="Proteomes" id="UP000027734"/>
    </source>
</evidence>
<evidence type="ECO:0000256" key="7">
    <source>
        <dbReference type="RuleBase" id="RU363032"/>
    </source>
</evidence>
<dbReference type="STRING" id="1300350.Z948_1079"/>
<keyword evidence="3" id="KW-1003">Cell membrane</keyword>
<evidence type="ECO:0000256" key="1">
    <source>
        <dbReference type="ARBA" id="ARBA00004651"/>
    </source>
</evidence>
<dbReference type="PANTHER" id="PTHR43163:SF6">
    <property type="entry name" value="DIPEPTIDE TRANSPORT SYSTEM PERMEASE PROTEIN DPPB-RELATED"/>
    <property type="match status" value="1"/>
</dbReference>
<keyword evidence="5 7" id="KW-1133">Transmembrane helix</keyword>
<dbReference type="GO" id="GO:0055085">
    <property type="term" value="P:transmembrane transport"/>
    <property type="evidence" value="ECO:0007669"/>
    <property type="project" value="InterPro"/>
</dbReference>
<evidence type="ECO:0000256" key="3">
    <source>
        <dbReference type="ARBA" id="ARBA00022475"/>
    </source>
</evidence>
<sequence length="317" mass="34557">MRRSQMRSRMPVFRFILQRVLQAVLVTLAVTLFVAFAVRLTGDPAVMMTAESSSVTEEDLIRIREALGLNQPFYAQYLDFLKSLITFDLGNSFFRGSIADLISIALPSTLVLAVASMGVSILISIPLGVHAALHKGGLSDQIIRVLSLVGLSFPNFWLGIMFVLLLSITFPILPASGFETWSALILPALTIGIILTATNVRLVRTQMLETLSAQYVMVARAKGLSEWSVIYKHALRNAAIAIVTFLGLQFGNLIGGLVVVELVFNWPGMGTLSIEAIAQRDYPLLQATVSLLAIMIVAVNLAVDLVYGLIDPRIRVA</sequence>
<keyword evidence="4 7" id="KW-0812">Transmembrane</keyword>
<dbReference type="Proteomes" id="UP000027734">
    <property type="component" value="Unassembled WGS sequence"/>
</dbReference>
<evidence type="ECO:0000256" key="5">
    <source>
        <dbReference type="ARBA" id="ARBA00022989"/>
    </source>
</evidence>
<dbReference type="Pfam" id="PF19300">
    <property type="entry name" value="BPD_transp_1_N"/>
    <property type="match status" value="1"/>
</dbReference>
<evidence type="ECO:0000256" key="4">
    <source>
        <dbReference type="ARBA" id="ARBA00022692"/>
    </source>
</evidence>
<dbReference type="InterPro" id="IPR045621">
    <property type="entry name" value="BPD_transp_1_N"/>
</dbReference>
<dbReference type="InterPro" id="IPR035906">
    <property type="entry name" value="MetI-like_sf"/>
</dbReference>
<dbReference type="CDD" id="cd06261">
    <property type="entry name" value="TM_PBP2"/>
    <property type="match status" value="1"/>
</dbReference>
<accession>A0A073IH30</accession>
<evidence type="ECO:0000256" key="6">
    <source>
        <dbReference type="ARBA" id="ARBA00023136"/>
    </source>
</evidence>